<dbReference type="Proteomes" id="UP000515153">
    <property type="component" value="Unplaced"/>
</dbReference>
<keyword evidence="1" id="KW-0732">Signal</keyword>
<feature type="chain" id="PRO_5027951942" evidence="1">
    <location>
        <begin position="23"/>
        <end position="157"/>
    </location>
</feature>
<name>A0A6P8BFW5_PYRGI</name>
<dbReference type="AlphaFoldDB" id="A0A6P8BFW5"/>
<accession>A0A6P8BFW5</accession>
<evidence type="ECO:0000313" key="3">
    <source>
        <dbReference type="RefSeq" id="XP_030986158.1"/>
    </source>
</evidence>
<feature type="signal peptide" evidence="1">
    <location>
        <begin position="1"/>
        <end position="22"/>
    </location>
</feature>
<gene>
    <name evidence="3" type="ORF">PgNI_00137</name>
</gene>
<dbReference type="GeneID" id="41955134"/>
<proteinExistence type="predicted"/>
<dbReference type="RefSeq" id="XP_030986158.1">
    <property type="nucleotide sequence ID" value="XM_031120220.1"/>
</dbReference>
<sequence length="157" mass="17144">MRFSQILVPISLATFKASGVLAGDGTGGSSGGPATAPALSAKHYPGVGTYNPAQTAEEFPKPGYMEGPDEIRRESFKAPMCTITLTRRNGGKFVRFIRAGTAGEFTYQIDKLSPKKMFLVTPNLQTCRPHQIEGSPPKGWKLSGRKHRKWDRITDAF</sequence>
<reference evidence="3" key="2">
    <citation type="submission" date="2019-10" db="EMBL/GenBank/DDBJ databases">
        <authorList>
            <consortium name="NCBI Genome Project"/>
        </authorList>
    </citation>
    <scope>NUCLEOTIDE SEQUENCE</scope>
    <source>
        <strain evidence="3">NI907</strain>
    </source>
</reference>
<evidence type="ECO:0000313" key="2">
    <source>
        <dbReference type="Proteomes" id="UP000515153"/>
    </source>
</evidence>
<organism evidence="2 3">
    <name type="scientific">Pyricularia grisea</name>
    <name type="common">Crabgrass-specific blast fungus</name>
    <name type="synonym">Magnaporthe grisea</name>
    <dbReference type="NCBI Taxonomy" id="148305"/>
    <lineage>
        <taxon>Eukaryota</taxon>
        <taxon>Fungi</taxon>
        <taxon>Dikarya</taxon>
        <taxon>Ascomycota</taxon>
        <taxon>Pezizomycotina</taxon>
        <taxon>Sordariomycetes</taxon>
        <taxon>Sordariomycetidae</taxon>
        <taxon>Magnaporthales</taxon>
        <taxon>Pyriculariaceae</taxon>
        <taxon>Pyricularia</taxon>
    </lineage>
</organism>
<dbReference type="KEGG" id="pgri:PgNI_00137"/>
<protein>
    <submittedName>
        <fullName evidence="3">Uncharacterized protein</fullName>
    </submittedName>
</protein>
<keyword evidence="2" id="KW-1185">Reference proteome</keyword>
<reference evidence="3" key="1">
    <citation type="journal article" date="2019" name="Mol. Biol. Evol.">
        <title>Blast fungal genomes show frequent chromosomal changes, gene gains and losses, and effector gene turnover.</title>
        <authorList>
            <person name="Gomez Luciano L.B."/>
            <person name="Jason Tsai I."/>
            <person name="Chuma I."/>
            <person name="Tosa Y."/>
            <person name="Chen Y.H."/>
            <person name="Li J.Y."/>
            <person name="Li M.Y."/>
            <person name="Jade Lu M.Y."/>
            <person name="Nakayashiki H."/>
            <person name="Li W.H."/>
        </authorList>
    </citation>
    <scope>NUCLEOTIDE SEQUENCE</scope>
    <source>
        <strain evidence="3">NI907</strain>
    </source>
</reference>
<reference evidence="3" key="3">
    <citation type="submission" date="2025-08" db="UniProtKB">
        <authorList>
            <consortium name="RefSeq"/>
        </authorList>
    </citation>
    <scope>IDENTIFICATION</scope>
    <source>
        <strain evidence="3">NI907</strain>
    </source>
</reference>
<evidence type="ECO:0000256" key="1">
    <source>
        <dbReference type="SAM" id="SignalP"/>
    </source>
</evidence>